<protein>
    <submittedName>
        <fullName evidence="5">GntR family transcriptional regulator</fullName>
    </submittedName>
</protein>
<dbReference type="EMBL" id="BMGP01000012">
    <property type="protein sequence ID" value="GGF42066.1"/>
    <property type="molecule type" value="Genomic_DNA"/>
</dbReference>
<dbReference type="GO" id="GO:0003700">
    <property type="term" value="F:DNA-binding transcription factor activity"/>
    <property type="evidence" value="ECO:0007669"/>
    <property type="project" value="InterPro"/>
</dbReference>
<evidence type="ECO:0000259" key="4">
    <source>
        <dbReference type="PROSITE" id="PS50949"/>
    </source>
</evidence>
<evidence type="ECO:0000256" key="1">
    <source>
        <dbReference type="ARBA" id="ARBA00023015"/>
    </source>
</evidence>
<dbReference type="PROSITE" id="PS50949">
    <property type="entry name" value="HTH_GNTR"/>
    <property type="match status" value="1"/>
</dbReference>
<evidence type="ECO:0000256" key="2">
    <source>
        <dbReference type="ARBA" id="ARBA00023125"/>
    </source>
</evidence>
<dbReference type="RefSeq" id="WP_229715607.1">
    <property type="nucleotide sequence ID" value="NZ_BMGP01000012.1"/>
</dbReference>
<dbReference type="SMART" id="SM00345">
    <property type="entry name" value="HTH_GNTR"/>
    <property type="match status" value="1"/>
</dbReference>
<keyword evidence="3" id="KW-0804">Transcription</keyword>
<dbReference type="AlphaFoldDB" id="A0A917BJP1"/>
<evidence type="ECO:0000313" key="6">
    <source>
        <dbReference type="Proteomes" id="UP000598775"/>
    </source>
</evidence>
<name>A0A917BJP1_9MICO</name>
<dbReference type="InterPro" id="IPR011711">
    <property type="entry name" value="GntR_C"/>
</dbReference>
<dbReference type="InterPro" id="IPR036390">
    <property type="entry name" value="WH_DNA-bd_sf"/>
</dbReference>
<gene>
    <name evidence="5" type="ORF">GCM10011399_38420</name>
</gene>
<dbReference type="Gene3D" id="1.10.10.10">
    <property type="entry name" value="Winged helix-like DNA-binding domain superfamily/Winged helix DNA-binding domain"/>
    <property type="match status" value="1"/>
</dbReference>
<dbReference type="Gene3D" id="1.20.120.530">
    <property type="entry name" value="GntR ligand-binding domain-like"/>
    <property type="match status" value="1"/>
</dbReference>
<proteinExistence type="predicted"/>
<dbReference type="InterPro" id="IPR008920">
    <property type="entry name" value="TF_FadR/GntR_C"/>
</dbReference>
<keyword evidence="2" id="KW-0238">DNA-binding</keyword>
<comment type="caution">
    <text evidence="5">The sequence shown here is derived from an EMBL/GenBank/DDBJ whole genome shotgun (WGS) entry which is preliminary data.</text>
</comment>
<dbReference type="Proteomes" id="UP000598775">
    <property type="component" value="Unassembled WGS sequence"/>
</dbReference>
<dbReference type="PANTHER" id="PTHR43537">
    <property type="entry name" value="TRANSCRIPTIONAL REGULATOR, GNTR FAMILY"/>
    <property type="match status" value="1"/>
</dbReference>
<dbReference type="GO" id="GO:0003677">
    <property type="term" value="F:DNA binding"/>
    <property type="evidence" value="ECO:0007669"/>
    <property type="project" value="UniProtKB-KW"/>
</dbReference>
<dbReference type="InterPro" id="IPR036388">
    <property type="entry name" value="WH-like_DNA-bd_sf"/>
</dbReference>
<keyword evidence="1" id="KW-0805">Transcription regulation</keyword>
<dbReference type="InterPro" id="IPR000524">
    <property type="entry name" value="Tscrpt_reg_HTH_GntR"/>
</dbReference>
<dbReference type="SUPFAM" id="SSF46785">
    <property type="entry name" value="Winged helix' DNA-binding domain"/>
    <property type="match status" value="1"/>
</dbReference>
<dbReference type="Pfam" id="PF07729">
    <property type="entry name" value="FCD"/>
    <property type="match status" value="1"/>
</dbReference>
<dbReference type="PANTHER" id="PTHR43537:SF24">
    <property type="entry name" value="GLUCONATE OPERON TRANSCRIPTIONAL REPRESSOR"/>
    <property type="match status" value="1"/>
</dbReference>
<sequence>MTMNARDVSTKKTQLSEDASTYVRNLIMAGELLPGASVRPEAIGEALDISATPAREALQVLRVEGFLELLPRRGFIVAPLTGDDIRDLFRANALIAGELAARAADVATPDDVAELEALHHELLAAASRRDFEALEEKNFRFHRQINHMAESRKLGWVLGVIERYVPSLFYASIEGWPAATADDHSTILESIRAQDAEGARVAMASHMAHAGELLAAQFDKRSAAPLA</sequence>
<evidence type="ECO:0000256" key="3">
    <source>
        <dbReference type="ARBA" id="ARBA00023163"/>
    </source>
</evidence>
<reference evidence="5 6" key="1">
    <citation type="journal article" date="2014" name="Int. J. Syst. Evol. Microbiol.">
        <title>Complete genome sequence of Corynebacterium casei LMG S-19264T (=DSM 44701T), isolated from a smear-ripened cheese.</title>
        <authorList>
            <consortium name="US DOE Joint Genome Institute (JGI-PGF)"/>
            <person name="Walter F."/>
            <person name="Albersmeier A."/>
            <person name="Kalinowski J."/>
            <person name="Ruckert C."/>
        </authorList>
    </citation>
    <scope>NUCLEOTIDE SEQUENCE [LARGE SCALE GENOMIC DNA]</scope>
    <source>
        <strain evidence="5 6">CGMCC 1.12976</strain>
    </source>
</reference>
<dbReference type="SUPFAM" id="SSF48008">
    <property type="entry name" value="GntR ligand-binding domain-like"/>
    <property type="match status" value="1"/>
</dbReference>
<accession>A0A917BJP1</accession>
<dbReference type="SMART" id="SM00895">
    <property type="entry name" value="FCD"/>
    <property type="match status" value="1"/>
</dbReference>
<keyword evidence="6" id="KW-1185">Reference proteome</keyword>
<feature type="domain" description="HTH gntR-type" evidence="4">
    <location>
        <begin position="13"/>
        <end position="80"/>
    </location>
</feature>
<organism evidence="5 6">
    <name type="scientific">Subtercola lobariae</name>
    <dbReference type="NCBI Taxonomy" id="1588641"/>
    <lineage>
        <taxon>Bacteria</taxon>
        <taxon>Bacillati</taxon>
        <taxon>Actinomycetota</taxon>
        <taxon>Actinomycetes</taxon>
        <taxon>Micrococcales</taxon>
        <taxon>Microbacteriaceae</taxon>
        <taxon>Subtercola</taxon>
    </lineage>
</organism>
<evidence type="ECO:0000313" key="5">
    <source>
        <dbReference type="EMBL" id="GGF42066.1"/>
    </source>
</evidence>
<dbReference type="Pfam" id="PF00392">
    <property type="entry name" value="GntR"/>
    <property type="match status" value="1"/>
</dbReference>